<dbReference type="PANTHER" id="PTHR37464:SF1">
    <property type="entry name" value="BLL2463 PROTEIN"/>
    <property type="match status" value="1"/>
</dbReference>
<dbReference type="InterPro" id="IPR024163">
    <property type="entry name" value="Aerotolerance_reg_N"/>
</dbReference>
<dbReference type="Pfam" id="PF07584">
    <property type="entry name" value="BatA"/>
    <property type="match status" value="1"/>
</dbReference>
<organism evidence="5 6">
    <name type="scientific">Pseudobythopirellula maris</name>
    <dbReference type="NCBI Taxonomy" id="2527991"/>
    <lineage>
        <taxon>Bacteria</taxon>
        <taxon>Pseudomonadati</taxon>
        <taxon>Planctomycetota</taxon>
        <taxon>Planctomycetia</taxon>
        <taxon>Pirellulales</taxon>
        <taxon>Lacipirellulaceae</taxon>
        <taxon>Pseudobythopirellula</taxon>
    </lineage>
</organism>
<keyword evidence="2" id="KW-0472">Membrane</keyword>
<evidence type="ECO:0000313" key="5">
    <source>
        <dbReference type="EMBL" id="TWT90196.1"/>
    </source>
</evidence>
<proteinExistence type="predicted"/>
<feature type="region of interest" description="Disordered" evidence="1">
    <location>
        <begin position="163"/>
        <end position="203"/>
    </location>
</feature>
<dbReference type="EMBL" id="SJPQ01000001">
    <property type="protein sequence ID" value="TWT90196.1"/>
    <property type="molecule type" value="Genomic_DNA"/>
</dbReference>
<keyword evidence="2" id="KW-0812">Transmembrane</keyword>
<name>A0A5C5ZSI2_9BACT</name>
<evidence type="ECO:0000259" key="4">
    <source>
        <dbReference type="Pfam" id="PF13519"/>
    </source>
</evidence>
<gene>
    <name evidence="5" type="ORF">Mal64_05800</name>
</gene>
<keyword evidence="6" id="KW-1185">Reference proteome</keyword>
<feature type="domain" description="Aerotolerance regulator N-terminal" evidence="3">
    <location>
        <begin position="1"/>
        <end position="71"/>
    </location>
</feature>
<dbReference type="OrthoDB" id="5289914at2"/>
<evidence type="ECO:0000256" key="1">
    <source>
        <dbReference type="SAM" id="MobiDB-lite"/>
    </source>
</evidence>
<dbReference type="PANTHER" id="PTHR37464">
    <property type="entry name" value="BLL2463 PROTEIN"/>
    <property type="match status" value="1"/>
</dbReference>
<protein>
    <recommendedName>
        <fullName evidence="7">VWFA domain-containing protein</fullName>
    </recommendedName>
</protein>
<dbReference type="InterPro" id="IPR002035">
    <property type="entry name" value="VWF_A"/>
</dbReference>
<dbReference type="Pfam" id="PF13519">
    <property type="entry name" value="VWA_2"/>
    <property type="match status" value="1"/>
</dbReference>
<comment type="caution">
    <text evidence="5">The sequence shown here is derived from an EMBL/GenBank/DDBJ whole genome shotgun (WGS) entry which is preliminary data.</text>
</comment>
<dbReference type="SUPFAM" id="SSF53300">
    <property type="entry name" value="vWA-like"/>
    <property type="match status" value="1"/>
</dbReference>
<evidence type="ECO:0008006" key="7">
    <source>
        <dbReference type="Google" id="ProtNLM"/>
    </source>
</evidence>
<dbReference type="Gene3D" id="3.40.50.410">
    <property type="entry name" value="von Willebrand factor, type A domain"/>
    <property type="match status" value="1"/>
</dbReference>
<evidence type="ECO:0000256" key="2">
    <source>
        <dbReference type="SAM" id="Phobius"/>
    </source>
</evidence>
<keyword evidence="2" id="KW-1133">Transmembrane helix</keyword>
<evidence type="ECO:0000313" key="6">
    <source>
        <dbReference type="Proteomes" id="UP000315440"/>
    </source>
</evidence>
<feature type="domain" description="VWFA" evidence="4">
    <location>
        <begin position="81"/>
        <end position="155"/>
    </location>
</feature>
<evidence type="ECO:0000259" key="3">
    <source>
        <dbReference type="Pfam" id="PF07584"/>
    </source>
</evidence>
<accession>A0A5C5ZSI2</accession>
<feature type="transmembrane region" description="Helical" evidence="2">
    <location>
        <begin position="48"/>
        <end position="69"/>
    </location>
</feature>
<dbReference type="Proteomes" id="UP000315440">
    <property type="component" value="Unassembled WGS sequence"/>
</dbReference>
<sequence length="645" mass="68735">MLWSLLAIAPLVAVYLLRVRPRKRPTTAYFLWEKIFHEKQSTRLWRRLRGLLSLLLMALAFAAVAFALAEPRWSDAPRPDLLLLIDNSASMNAEEGGATRLEMAKERARDLVRALDGVQRAAVATAADRLRYCSHLSDNPRELLAAIDAIGPTNEAFRTAALPQPKQDDEAPSTEAPSPEVEQTEVDETTATQDAPPAEEADAATQRRVLLLSDGVLGGAETPAEVELVRVGSPRPNVGVVAADLAFTPGSVSQLSFYYQIASTHESMVSVDLLLYHEHPNDQSAGGRTLAKVIPLDVAPGLNAPRVMTVDGAEPGRWVAELDIDSLVRASTEKGAGATGLSDSLAADNTAWLVARRPDPITMSVATDERYFLEQGVLAFDRTEGGLRLVESGGEVVLAVGAADARDGEEDSAATIVFSPDGESRWWSSLGEEIEVAAPRVLIEGHPLLRGLDPLSIRYAGARQIEPPAGAQVLVASETGAPLIYTARDSGAAAVVVNLDPVAAEFYYSAWFPVLTHSAAHHLVGREEPLLAVYRPGDTPRLPVPDTTTGAELIDPLGDAHVVQGAVVPALASLGFYDARLDDEAWPLACGLLSAGETLLSPPQADPDTPAVDVASGSPPSTWLVALALLAVSAESLLYHRRKVG</sequence>
<dbReference type="AlphaFoldDB" id="A0A5C5ZSI2"/>
<reference evidence="5 6" key="1">
    <citation type="submission" date="2019-02" db="EMBL/GenBank/DDBJ databases">
        <title>Deep-cultivation of Planctomycetes and their phenomic and genomic characterization uncovers novel biology.</title>
        <authorList>
            <person name="Wiegand S."/>
            <person name="Jogler M."/>
            <person name="Boedeker C."/>
            <person name="Pinto D."/>
            <person name="Vollmers J."/>
            <person name="Rivas-Marin E."/>
            <person name="Kohn T."/>
            <person name="Peeters S.H."/>
            <person name="Heuer A."/>
            <person name="Rast P."/>
            <person name="Oberbeckmann S."/>
            <person name="Bunk B."/>
            <person name="Jeske O."/>
            <person name="Meyerdierks A."/>
            <person name="Storesund J.E."/>
            <person name="Kallscheuer N."/>
            <person name="Luecker S."/>
            <person name="Lage O.M."/>
            <person name="Pohl T."/>
            <person name="Merkel B.J."/>
            <person name="Hornburger P."/>
            <person name="Mueller R.-W."/>
            <person name="Bruemmer F."/>
            <person name="Labrenz M."/>
            <person name="Spormann A.M."/>
            <person name="Op Den Camp H."/>
            <person name="Overmann J."/>
            <person name="Amann R."/>
            <person name="Jetten M.S.M."/>
            <person name="Mascher T."/>
            <person name="Medema M.H."/>
            <person name="Devos D.P."/>
            <person name="Kaster A.-K."/>
            <person name="Ovreas L."/>
            <person name="Rohde M."/>
            <person name="Galperin M.Y."/>
            <person name="Jogler C."/>
        </authorList>
    </citation>
    <scope>NUCLEOTIDE SEQUENCE [LARGE SCALE GENOMIC DNA]</scope>
    <source>
        <strain evidence="5 6">Mal64</strain>
    </source>
</reference>
<dbReference type="InterPro" id="IPR036465">
    <property type="entry name" value="vWFA_dom_sf"/>
</dbReference>